<evidence type="ECO:0000313" key="1">
    <source>
        <dbReference type="EMBL" id="RIJ30505.1"/>
    </source>
</evidence>
<gene>
    <name evidence="1" type="ORF">D1223_07705</name>
</gene>
<evidence type="ECO:0000313" key="2">
    <source>
        <dbReference type="Proteomes" id="UP000266385"/>
    </source>
</evidence>
<reference evidence="1 2" key="1">
    <citation type="submission" date="2018-08" db="EMBL/GenBank/DDBJ databases">
        <title>Henriciella mobilis sp. nov., isolated from seawater.</title>
        <authorList>
            <person name="Cheng H."/>
            <person name="Wu Y.-H."/>
            <person name="Xu X.-W."/>
            <person name="Guo L.-L."/>
        </authorList>
    </citation>
    <scope>NUCLEOTIDE SEQUENCE [LARGE SCALE GENOMIC DNA]</scope>
    <source>
        <strain evidence="1 2">JN25</strain>
    </source>
</reference>
<dbReference type="EMBL" id="QWFX01000006">
    <property type="protein sequence ID" value="RIJ30505.1"/>
    <property type="molecule type" value="Genomic_DNA"/>
</dbReference>
<proteinExistence type="predicted"/>
<dbReference type="InterPro" id="IPR045617">
    <property type="entry name" value="DUF6445"/>
</dbReference>
<dbReference type="OrthoDB" id="7630206at2"/>
<sequence>MHLTHLIIDDFFNDPIAIRNQALSMKYPPRPERAIYPGRNAEGSLPLPGVERLISQIVQEPLQPKTNLSHCVPRIAMSDDLAKTSVHIDICHWSAIVYLSLDEHCQGGTHFFRHKKTGWDMAPAFPGVAEAAGYENAGEALDSILAEDESDLSKWEKTMTIPMKFNRLVLFRGYMWHDAGKAFGTTPETGRLILPMFFGNTQTG</sequence>
<comment type="caution">
    <text evidence="1">The sequence shown here is derived from an EMBL/GenBank/DDBJ whole genome shotgun (WGS) entry which is preliminary data.</text>
</comment>
<dbReference type="Proteomes" id="UP000266385">
    <property type="component" value="Unassembled WGS sequence"/>
</dbReference>
<dbReference type="AlphaFoldDB" id="A0A399RLA3"/>
<name>A0A399RLA3_9PROT</name>
<organism evidence="1 2">
    <name type="scientific">Henriciella mobilis</name>
    <dbReference type="NCBI Taxonomy" id="2305467"/>
    <lineage>
        <taxon>Bacteria</taxon>
        <taxon>Pseudomonadati</taxon>
        <taxon>Pseudomonadota</taxon>
        <taxon>Alphaproteobacteria</taxon>
        <taxon>Hyphomonadales</taxon>
        <taxon>Hyphomonadaceae</taxon>
        <taxon>Henriciella</taxon>
    </lineage>
</organism>
<dbReference type="RefSeq" id="WP_119375815.1">
    <property type="nucleotide sequence ID" value="NZ_QWFX01000006.1"/>
</dbReference>
<dbReference type="Pfam" id="PF20043">
    <property type="entry name" value="DUF6445"/>
    <property type="match status" value="1"/>
</dbReference>
<protein>
    <submittedName>
        <fullName evidence="1">Uncharacterized protein</fullName>
    </submittedName>
</protein>
<keyword evidence="2" id="KW-1185">Reference proteome</keyword>
<accession>A0A399RLA3</accession>